<accession>A0A0H3NWX7</accession>
<dbReference type="PATRIC" id="fig|930944.6.peg.2852"/>
<evidence type="ECO:0000313" key="1">
    <source>
        <dbReference type="EMBL" id="CBY25314.1"/>
    </source>
</evidence>
<evidence type="ECO:0000313" key="2">
    <source>
        <dbReference type="Proteomes" id="UP000008084"/>
    </source>
</evidence>
<name>A0A0H3NWX7_YERE1</name>
<gene>
    <name evidence="1" type="ordered locus">Y11_28671</name>
</gene>
<dbReference type="HOGENOM" id="CLU_145310_0_0_6"/>
<dbReference type="AlphaFoldDB" id="A0A0H3NWX7"/>
<dbReference type="KEGG" id="yey:Y11_28671"/>
<proteinExistence type="predicted"/>
<dbReference type="EMBL" id="FR729477">
    <property type="protein sequence ID" value="CBY25314.1"/>
    <property type="molecule type" value="Genomic_DNA"/>
</dbReference>
<protein>
    <submittedName>
        <fullName evidence="1">Replication gene B protein</fullName>
    </submittedName>
</protein>
<organism evidence="1 2">
    <name type="scientific">Yersinia enterocolitica subsp. palearctica serotype O:3 (strain DSM 13030 / CIP 106945 / Y11)</name>
    <dbReference type="NCBI Taxonomy" id="930944"/>
    <lineage>
        <taxon>Bacteria</taxon>
        <taxon>Pseudomonadati</taxon>
        <taxon>Pseudomonadota</taxon>
        <taxon>Gammaproteobacteria</taxon>
        <taxon>Enterobacterales</taxon>
        <taxon>Yersiniaceae</taxon>
        <taxon>Yersinia</taxon>
    </lineage>
</organism>
<dbReference type="Proteomes" id="UP000008084">
    <property type="component" value="Chromosome"/>
</dbReference>
<sequence length="169" mass="20121">MWKMTVVTLELTRKLPAGLRHVIANHLALPRWNETCNFYNCMSERERLSLCFHAQLKQRHSVMKLQEMNDNDRERMVRALGELSAAFAECRKEHIDDVGLVGRLTMSQRKTLFFHAQLTEKEFNQPYWYLNDESCLWREKLFRALRELLSLFKQPPTVLTAVKPEQYIH</sequence>
<reference evidence="1 2" key="1">
    <citation type="journal article" date="2011" name="J. Bacteriol.">
        <title>Complete genome sequence of Yersinia enterocolitica subsp. palearctica serogroup O:3.</title>
        <authorList>
            <person name="Batzilla J."/>
            <person name="Hoper D."/>
            <person name="Antonenka U."/>
            <person name="Heesemann J."/>
            <person name="Rakin A."/>
        </authorList>
    </citation>
    <scope>NUCLEOTIDE SEQUENCE [LARGE SCALE GENOMIC DNA]</scope>
    <source>
        <strain evidence="2">DSM 13030 / CIP 106945 / Y11</strain>
    </source>
</reference>